<dbReference type="InterPro" id="IPR036412">
    <property type="entry name" value="HAD-like_sf"/>
</dbReference>
<keyword evidence="5" id="KW-0378">Hydrolase</keyword>
<dbReference type="InterPro" id="IPR023198">
    <property type="entry name" value="PGP-like_dom2"/>
</dbReference>
<dbReference type="Pfam" id="PF13419">
    <property type="entry name" value="HAD_2"/>
    <property type="match status" value="1"/>
</dbReference>
<evidence type="ECO:0000256" key="4">
    <source>
        <dbReference type="ARBA" id="ARBA00013078"/>
    </source>
</evidence>
<dbReference type="GO" id="GO:0008967">
    <property type="term" value="F:phosphoglycolate phosphatase activity"/>
    <property type="evidence" value="ECO:0007669"/>
    <property type="project" value="UniProtKB-EC"/>
</dbReference>
<dbReference type="PANTHER" id="PTHR43434">
    <property type="entry name" value="PHOSPHOGLYCOLATE PHOSPHATASE"/>
    <property type="match status" value="1"/>
</dbReference>
<dbReference type="InterPro" id="IPR041492">
    <property type="entry name" value="HAD_2"/>
</dbReference>
<comment type="caution">
    <text evidence="5">The sequence shown here is derived from an EMBL/GenBank/DDBJ whole genome shotgun (WGS) entry which is preliminary data.</text>
</comment>
<dbReference type="InterPro" id="IPR023214">
    <property type="entry name" value="HAD_sf"/>
</dbReference>
<dbReference type="Gene3D" id="3.40.50.1000">
    <property type="entry name" value="HAD superfamily/HAD-like"/>
    <property type="match status" value="1"/>
</dbReference>
<dbReference type="SFLD" id="SFLDS00003">
    <property type="entry name" value="Haloacid_Dehalogenase"/>
    <property type="match status" value="1"/>
</dbReference>
<organism evidence="5 6">
    <name type="scientific">Hyphomicrobium album</name>
    <dbReference type="NCBI Taxonomy" id="2665159"/>
    <lineage>
        <taxon>Bacteria</taxon>
        <taxon>Pseudomonadati</taxon>
        <taxon>Pseudomonadota</taxon>
        <taxon>Alphaproteobacteria</taxon>
        <taxon>Hyphomicrobiales</taxon>
        <taxon>Hyphomicrobiaceae</taxon>
        <taxon>Hyphomicrobium</taxon>
    </lineage>
</organism>
<dbReference type="EMBL" id="WMBQ01000001">
    <property type="protein sequence ID" value="MTD94300.1"/>
    <property type="molecule type" value="Genomic_DNA"/>
</dbReference>
<dbReference type="GO" id="GO:0006281">
    <property type="term" value="P:DNA repair"/>
    <property type="evidence" value="ECO:0007669"/>
    <property type="project" value="TreeGrafter"/>
</dbReference>
<dbReference type="GO" id="GO:0005829">
    <property type="term" value="C:cytosol"/>
    <property type="evidence" value="ECO:0007669"/>
    <property type="project" value="TreeGrafter"/>
</dbReference>
<dbReference type="PANTHER" id="PTHR43434:SF1">
    <property type="entry name" value="PHOSPHOGLYCOLATE PHOSPHATASE"/>
    <property type="match status" value="1"/>
</dbReference>
<evidence type="ECO:0000313" key="6">
    <source>
        <dbReference type="Proteomes" id="UP000440694"/>
    </source>
</evidence>
<reference evidence="5 6" key="1">
    <citation type="submission" date="2019-11" db="EMBL/GenBank/DDBJ databases">
        <title>Identification of a novel strain.</title>
        <authorList>
            <person name="Xu Q."/>
            <person name="Wang G."/>
        </authorList>
    </citation>
    <scope>NUCLEOTIDE SEQUENCE [LARGE SCALE GENOMIC DNA]</scope>
    <source>
        <strain evidence="6">xq</strain>
    </source>
</reference>
<name>A0A6I3KK33_9HYPH</name>
<evidence type="ECO:0000256" key="2">
    <source>
        <dbReference type="ARBA" id="ARBA00004818"/>
    </source>
</evidence>
<dbReference type="SUPFAM" id="SSF56784">
    <property type="entry name" value="HAD-like"/>
    <property type="match status" value="1"/>
</dbReference>
<gene>
    <name evidence="5" type="ORF">GIW81_08120</name>
</gene>
<keyword evidence="6" id="KW-1185">Reference proteome</keyword>
<evidence type="ECO:0000256" key="3">
    <source>
        <dbReference type="ARBA" id="ARBA00006171"/>
    </source>
</evidence>
<dbReference type="SFLD" id="SFLDG01129">
    <property type="entry name" value="C1.5:_HAD__Beta-PGM__Phosphata"/>
    <property type="match status" value="1"/>
</dbReference>
<proteinExistence type="inferred from homology"/>
<comment type="catalytic activity">
    <reaction evidence="1">
        <text>2-phosphoglycolate + H2O = glycolate + phosphate</text>
        <dbReference type="Rhea" id="RHEA:14369"/>
        <dbReference type="ChEBI" id="CHEBI:15377"/>
        <dbReference type="ChEBI" id="CHEBI:29805"/>
        <dbReference type="ChEBI" id="CHEBI:43474"/>
        <dbReference type="ChEBI" id="CHEBI:58033"/>
        <dbReference type="EC" id="3.1.3.18"/>
    </reaction>
</comment>
<sequence>MVCAASAAEFRWAPMLLQPAHAAAKHERFEVCVMQLPAAPITPTVVFDLDGTLVHTVPDIAEALDIALAPYGVGRTTIGQAASMMGDGLSEFFWKAMVSKRLNLSAVEADAARRLFIDTYAASPATLSHVYPGVRPLLHELRERGVHTAVCTNKVEHIGSDILERFDLRRYFDAVVGSGGDRPMKPDPRPIIEAVSRAGGRMERALLVGDTSADHGAAIAARIPLVLLDYGYSHVPINALTYGIIVDNPMSLHDAVMSFVGMEHYLGPDSDHHHRSVA</sequence>
<comment type="similarity">
    <text evidence="3">Belongs to the HAD-like hydrolase superfamily. CbbY/CbbZ/Gph/YieH family.</text>
</comment>
<dbReference type="Proteomes" id="UP000440694">
    <property type="component" value="Unassembled WGS sequence"/>
</dbReference>
<comment type="pathway">
    <text evidence="2">Organic acid metabolism; glycolate biosynthesis; glycolate from 2-phosphoglycolate: step 1/1.</text>
</comment>
<dbReference type="InterPro" id="IPR050155">
    <property type="entry name" value="HAD-like_hydrolase_sf"/>
</dbReference>
<evidence type="ECO:0000256" key="1">
    <source>
        <dbReference type="ARBA" id="ARBA00000830"/>
    </source>
</evidence>
<protein>
    <recommendedName>
        <fullName evidence="4">phosphoglycolate phosphatase</fullName>
        <ecNumber evidence="4">3.1.3.18</ecNumber>
    </recommendedName>
</protein>
<dbReference type="Gene3D" id="1.10.150.240">
    <property type="entry name" value="Putative phosphatase, domain 2"/>
    <property type="match status" value="1"/>
</dbReference>
<evidence type="ECO:0000313" key="5">
    <source>
        <dbReference type="EMBL" id="MTD94300.1"/>
    </source>
</evidence>
<dbReference type="EC" id="3.1.3.18" evidence="4"/>
<dbReference type="AlphaFoldDB" id="A0A6I3KK33"/>
<accession>A0A6I3KK33</accession>